<keyword evidence="3" id="KW-1185">Reference proteome</keyword>
<dbReference type="RefSeq" id="WP_036884251.1">
    <property type="nucleotide sequence ID" value="NZ_JQZW01000009.1"/>
</dbReference>
<evidence type="ECO:0000313" key="2">
    <source>
        <dbReference type="EMBL" id="KGN97732.1"/>
    </source>
</evidence>
<proteinExistence type="predicted"/>
<comment type="caution">
    <text evidence="2">The sequence shown here is derived from an EMBL/GenBank/DDBJ whole genome shotgun (WGS) entry which is preliminary data.</text>
</comment>
<dbReference type="AlphaFoldDB" id="A0A0A2G5M6"/>
<dbReference type="OrthoDB" id="1015937at2"/>
<feature type="chain" id="PRO_5001987034" evidence="1">
    <location>
        <begin position="25"/>
        <end position="663"/>
    </location>
</feature>
<gene>
    <name evidence="2" type="ORF">HQ36_05540</name>
</gene>
<dbReference type="EMBL" id="JQZW01000009">
    <property type="protein sequence ID" value="KGN97732.1"/>
    <property type="molecule type" value="Genomic_DNA"/>
</dbReference>
<evidence type="ECO:0000313" key="3">
    <source>
        <dbReference type="Proteomes" id="UP000030134"/>
    </source>
</evidence>
<reference evidence="2 3" key="1">
    <citation type="submission" date="2014-08" db="EMBL/GenBank/DDBJ databases">
        <title>Porphyromonas gingivicanis strain:COT-022_OH1391 Genome sequencing.</title>
        <authorList>
            <person name="Wallis C."/>
            <person name="Deusch O."/>
            <person name="O'Flynn C."/>
            <person name="Davis I."/>
            <person name="Jospin G."/>
            <person name="Darling A.E."/>
            <person name="Coil D.A."/>
            <person name="Alexiev A."/>
            <person name="Horsfall A."/>
            <person name="Kirkwood N."/>
            <person name="Harris S."/>
            <person name="Eisen J.A."/>
        </authorList>
    </citation>
    <scope>NUCLEOTIDE SEQUENCE [LARGE SCALE GENOMIC DNA]</scope>
    <source>
        <strain evidence="3">COT-022 OH1391</strain>
    </source>
</reference>
<name>A0A0A2G5M6_9PORP</name>
<protein>
    <submittedName>
        <fullName evidence="2">Uncharacterized protein</fullName>
    </submittedName>
</protein>
<accession>A0A0A2G5M6</accession>
<dbReference type="Proteomes" id="UP000030134">
    <property type="component" value="Unassembled WGS sequence"/>
</dbReference>
<organism evidence="2 3">
    <name type="scientific">Porphyromonas gingivicanis</name>
    <dbReference type="NCBI Taxonomy" id="266762"/>
    <lineage>
        <taxon>Bacteria</taxon>
        <taxon>Pseudomonadati</taxon>
        <taxon>Bacteroidota</taxon>
        <taxon>Bacteroidia</taxon>
        <taxon>Bacteroidales</taxon>
        <taxon>Porphyromonadaceae</taxon>
        <taxon>Porphyromonas</taxon>
    </lineage>
</organism>
<keyword evidence="1" id="KW-0732">Signal</keyword>
<evidence type="ECO:0000256" key="1">
    <source>
        <dbReference type="SAM" id="SignalP"/>
    </source>
</evidence>
<feature type="signal peptide" evidence="1">
    <location>
        <begin position="1"/>
        <end position="24"/>
    </location>
</feature>
<dbReference type="STRING" id="266762.HQ36_05540"/>
<sequence length="663" mass="74357">MKKSLLFSLLLVASSYPLVLRAQAQSITATHTAEREAVITAQKSQQIASELYKPAFRTSITLPQEKGRMATIPLKEADICEVEVVFQALGNSTPLKVTLYNAQEIFDVSYKPNLKIKVPKGTYDMHALFQNKAGVGLYFVFKEQVKIDKDQQIVFDQSTATRPIIIKSVDENNQELFPDIYSGGSIYKKGNLVDMGTTDLFVLDGVGVVETVFGGAYRVKEIEAEFFTNPVSERYHYFQVRSLHTEKKDYFVHYQGALKDISTLTNDPTQIALHTQKFLPTKAGLQMPQAHIQGYQLWVLFNNKIKAVVRSYNPGKNPANGVTDYYIGLPMVNGSKFNAMVSPLLGDTYNDEYAEYRFTVGIPVMGSKGKLQHVHYGYDIYVDYTVPEGGGEAIGYPGHPKFSFSAQETQPTYGGSAPMASTKFKYYNNGESTIGCVFLGRFGEQYETDYRTYEEKSSTESGRHIHTIKSKNAQVDGLEGGVDVTMNYNPQQDDKTPPTPQMLTFRHSNGARTDRFASAEEGRIELAAGDFNYHDNEDLFQRYFDCKEITAKLSFSPYHEEKWTSLSLTEDPSGFHMPGFGYFYSASLKAVGEKGLKARKGWFDIKIELTDKAGNTHTQTISPAFQIANLTSIIEPIQADDAYFRITDQHLEVVHMPKSAFTP</sequence>